<dbReference type="GO" id="GO:0016301">
    <property type="term" value="F:kinase activity"/>
    <property type="evidence" value="ECO:0007669"/>
    <property type="project" value="TreeGrafter"/>
</dbReference>
<evidence type="ECO:0000256" key="1">
    <source>
        <dbReference type="PROSITE-ProRule" id="PRU00420"/>
    </source>
</evidence>
<dbReference type="Proteomes" id="UP000183090">
    <property type="component" value="Unassembled WGS sequence"/>
</dbReference>
<dbReference type="SUPFAM" id="SSF141530">
    <property type="entry name" value="PTSIIA/GutA-like"/>
    <property type="match status" value="1"/>
</dbReference>
<evidence type="ECO:0000313" key="2">
    <source>
        <dbReference type="EMBL" id="SFK68270.1"/>
    </source>
</evidence>
<dbReference type="GO" id="GO:0005737">
    <property type="term" value="C:cytoplasm"/>
    <property type="evidence" value="ECO:0007669"/>
    <property type="project" value="InterPro"/>
</dbReference>
<protein>
    <submittedName>
        <fullName evidence="2">PTS system, glucitol/sorbitol-specific IIA component</fullName>
    </submittedName>
</protein>
<dbReference type="AlphaFoldDB" id="A0AA94HEZ8"/>
<dbReference type="InterPro" id="IPR036665">
    <property type="entry name" value="PTS_IIA_glucitol/sorbitol_sf"/>
</dbReference>
<name>A0AA94HEZ8_9STAP</name>
<dbReference type="Pfam" id="PF03829">
    <property type="entry name" value="PTSIIA_gutA"/>
    <property type="match status" value="1"/>
</dbReference>
<dbReference type="InterPro" id="IPR004716">
    <property type="entry name" value="PTS_IIA_glucitol/sorbitol-sp"/>
</dbReference>
<reference evidence="2 3" key="1">
    <citation type="submission" date="2016-10" db="EMBL/GenBank/DDBJ databases">
        <authorList>
            <person name="Varghese N."/>
            <person name="Submissions S."/>
        </authorList>
    </citation>
    <scope>NUCLEOTIDE SEQUENCE [LARGE SCALE GENOMIC DNA]</scope>
    <source>
        <strain evidence="2 3">CGMCC 1.6501</strain>
    </source>
</reference>
<gene>
    <name evidence="2" type="ORF">SAMN05216235_1139</name>
</gene>
<organism evidence="2 3">
    <name type="scientific">Salinicoccus halodurans</name>
    <dbReference type="NCBI Taxonomy" id="407035"/>
    <lineage>
        <taxon>Bacteria</taxon>
        <taxon>Bacillati</taxon>
        <taxon>Bacillota</taxon>
        <taxon>Bacilli</taxon>
        <taxon>Bacillales</taxon>
        <taxon>Staphylococcaceae</taxon>
        <taxon>Salinicoccus</taxon>
    </lineage>
</organism>
<dbReference type="PANTHER" id="PTHR40398:SF1">
    <property type="entry name" value="PTS SYSTEM GLUCITOL_SORBITOL-SPECIFIC EIIA COMPONENT"/>
    <property type="match status" value="1"/>
</dbReference>
<dbReference type="Gene3D" id="2.40.33.40">
    <property type="entry name" value="Phosphotransferase system, glucitol/sorbitol-specific IIA component"/>
    <property type="match status" value="1"/>
</dbReference>
<dbReference type="GO" id="GO:0008982">
    <property type="term" value="F:protein-N(PI)-phosphohistidine-sugar phosphotransferase activity"/>
    <property type="evidence" value="ECO:0007669"/>
    <property type="project" value="InterPro"/>
</dbReference>
<comment type="caution">
    <text evidence="2">The sequence shown here is derived from an EMBL/GenBank/DDBJ whole genome shotgun (WGS) entry which is preliminary data.</text>
</comment>
<sequence>MIYQTEVKGIGTEASAFEEEKMVILFGNNAPDELVDFCYIIDINEVKGDITEESMLKVDETEYEITKVGSAVRKNLNDLGHITLKFDGSVTADQSGTLYLEDKGMPKIKENSVLTIQ</sequence>
<dbReference type="PANTHER" id="PTHR40398">
    <property type="entry name" value="PTS SYSTEM GLUCITOL/SORBITOL-SPECIFIC EIIA COMPONENT"/>
    <property type="match status" value="1"/>
</dbReference>
<evidence type="ECO:0000313" key="3">
    <source>
        <dbReference type="Proteomes" id="UP000183090"/>
    </source>
</evidence>
<dbReference type="EMBL" id="FOTB01000002">
    <property type="protein sequence ID" value="SFK68270.1"/>
    <property type="molecule type" value="Genomic_DNA"/>
</dbReference>
<dbReference type="GO" id="GO:0009401">
    <property type="term" value="P:phosphoenolpyruvate-dependent sugar phosphotransferase system"/>
    <property type="evidence" value="ECO:0007669"/>
    <property type="project" value="InterPro"/>
</dbReference>
<accession>A0AA94HEZ8</accession>
<proteinExistence type="predicted"/>
<comment type="caution">
    <text evidence="1">Lacks conserved residue(s) required for the propagation of feature annotation.</text>
</comment>
<dbReference type="PROSITE" id="PS51097">
    <property type="entry name" value="PTS_EIIA_TYPE_5"/>
    <property type="match status" value="1"/>
</dbReference>